<keyword evidence="3" id="KW-0679">Respiratory chain</keyword>
<keyword evidence="4" id="KW-0809">Transit peptide</keyword>
<organism evidence="7 8">
    <name type="scientific">Microvirga tunisiensis</name>
    <dbReference type="NCBI Taxonomy" id="2108360"/>
    <lineage>
        <taxon>Bacteria</taxon>
        <taxon>Pseudomonadati</taxon>
        <taxon>Pseudomonadota</taxon>
        <taxon>Alphaproteobacteria</taxon>
        <taxon>Hyphomicrobiales</taxon>
        <taxon>Methylobacteriaceae</taxon>
        <taxon>Microvirga</taxon>
    </lineage>
</organism>
<evidence type="ECO:0000313" key="7">
    <source>
        <dbReference type="EMBL" id="MPR27737.1"/>
    </source>
</evidence>
<evidence type="ECO:0000256" key="6">
    <source>
        <dbReference type="ARBA" id="ARBA00023136"/>
    </source>
</evidence>
<dbReference type="GO" id="GO:0022900">
    <property type="term" value="P:electron transport chain"/>
    <property type="evidence" value="ECO:0007669"/>
    <property type="project" value="InterPro"/>
</dbReference>
<reference evidence="7 8" key="1">
    <citation type="journal article" date="2019" name="Syst. Appl. Microbiol.">
        <title>Microvirga tunisiensis sp. nov., a root nodule symbiotic bacterium isolated from Lupinus micranthus and L. luteus grown in Northern Tunisia.</title>
        <authorList>
            <person name="Msaddak A."/>
            <person name="Rejili M."/>
            <person name="Duran D."/>
            <person name="Mars M."/>
            <person name="Palacios J.M."/>
            <person name="Ruiz-Argueso T."/>
            <person name="Rey L."/>
            <person name="Imperial J."/>
        </authorList>
    </citation>
    <scope>NUCLEOTIDE SEQUENCE [LARGE SCALE GENOMIC DNA]</scope>
    <source>
        <strain evidence="7 8">Lmie10</strain>
    </source>
</reference>
<keyword evidence="6" id="KW-0472">Membrane</keyword>
<keyword evidence="8" id="KW-1185">Reference proteome</keyword>
<dbReference type="InterPro" id="IPR038532">
    <property type="entry name" value="NDUFS4-like_sf"/>
</dbReference>
<evidence type="ECO:0000313" key="8">
    <source>
        <dbReference type="Proteomes" id="UP000403266"/>
    </source>
</evidence>
<dbReference type="EMBL" id="VOSK01000104">
    <property type="protein sequence ID" value="MPR27737.1"/>
    <property type="molecule type" value="Genomic_DNA"/>
</dbReference>
<comment type="subcellular location">
    <subcellularLocation>
        <location evidence="1">Membrane</location>
    </subcellularLocation>
</comment>
<dbReference type="Proteomes" id="UP000403266">
    <property type="component" value="Unassembled WGS sequence"/>
</dbReference>
<gene>
    <name evidence="7" type="ORF">FS320_21850</name>
</gene>
<evidence type="ECO:0000256" key="4">
    <source>
        <dbReference type="ARBA" id="ARBA00022946"/>
    </source>
</evidence>
<name>A0A5N7ML69_9HYPH</name>
<dbReference type="Gene3D" id="3.30.160.190">
    <property type="entry name" value="atu1810 like domain"/>
    <property type="match status" value="1"/>
</dbReference>
<dbReference type="InterPro" id="IPR006885">
    <property type="entry name" value="NADH_UbQ_FeS_4_mit-like"/>
</dbReference>
<accession>A0A5N7ML69</accession>
<dbReference type="GO" id="GO:0016020">
    <property type="term" value="C:membrane"/>
    <property type="evidence" value="ECO:0007669"/>
    <property type="project" value="UniProtKB-SubCell"/>
</dbReference>
<evidence type="ECO:0000256" key="3">
    <source>
        <dbReference type="ARBA" id="ARBA00022660"/>
    </source>
</evidence>
<dbReference type="RefSeq" id="WP_152714052.1">
    <property type="nucleotide sequence ID" value="NZ_VOSJ01000141.1"/>
</dbReference>
<dbReference type="OrthoDB" id="7267013at2"/>
<dbReference type="Pfam" id="PF04800">
    <property type="entry name" value="NDUS4"/>
    <property type="match status" value="1"/>
</dbReference>
<dbReference type="AlphaFoldDB" id="A0A5N7ML69"/>
<evidence type="ECO:0000256" key="2">
    <source>
        <dbReference type="ARBA" id="ARBA00022448"/>
    </source>
</evidence>
<keyword evidence="5" id="KW-0249">Electron transport</keyword>
<proteinExistence type="predicted"/>
<evidence type="ECO:0000256" key="1">
    <source>
        <dbReference type="ARBA" id="ARBA00004370"/>
    </source>
</evidence>
<protein>
    <submittedName>
        <fullName evidence="7">ETC complex I subunit</fullName>
    </submittedName>
</protein>
<evidence type="ECO:0000256" key="5">
    <source>
        <dbReference type="ARBA" id="ARBA00022982"/>
    </source>
</evidence>
<sequence>MNASVIGIGHNQPPTLRLTRGQPWPDDAQAVIVRHSQPVTTSGRAGTKQWVLRFERRLPQTIEPLMGWTADDDPLAQVELRFGSCEAAVAYAERQGLAYRVQGEPIAATRVQREHARKDTKQREAAELYMAAAALGWMDAQYGVAAVGRRPDLDQALIKPASVFASPFDVVHDPGLLLEDKREILRRWAWDEWLLEVEAGESPAPGKPSRYDEVKSALLMLDRIEDTQVLVAVNPAPVDTSAA</sequence>
<comment type="caution">
    <text evidence="7">The sequence shown here is derived from an EMBL/GenBank/DDBJ whole genome shotgun (WGS) entry which is preliminary data.</text>
</comment>
<keyword evidence="2" id="KW-0813">Transport</keyword>